<dbReference type="EMBL" id="JAKIKS010000001">
    <property type="protein sequence ID" value="MCL1122976.1"/>
    <property type="molecule type" value="Genomic_DNA"/>
</dbReference>
<keyword evidence="3" id="KW-1185">Reference proteome</keyword>
<dbReference type="Proteomes" id="UP001203423">
    <property type="component" value="Unassembled WGS sequence"/>
</dbReference>
<comment type="caution">
    <text evidence="2">The sequence shown here is derived from an EMBL/GenBank/DDBJ whole genome shotgun (WGS) entry which is preliminary data.</text>
</comment>
<evidence type="ECO:0000256" key="1">
    <source>
        <dbReference type="SAM" id="MobiDB-lite"/>
    </source>
</evidence>
<accession>A0ABT0L744</accession>
<evidence type="ECO:0000313" key="3">
    <source>
        <dbReference type="Proteomes" id="UP001203423"/>
    </source>
</evidence>
<evidence type="ECO:0000313" key="2">
    <source>
        <dbReference type="EMBL" id="MCL1122976.1"/>
    </source>
</evidence>
<proteinExistence type="predicted"/>
<protein>
    <submittedName>
        <fullName evidence="2">Uncharacterized protein</fullName>
    </submittedName>
</protein>
<reference evidence="2 3" key="1">
    <citation type="submission" date="2022-01" db="EMBL/GenBank/DDBJ databases">
        <title>Whole genome-based taxonomy of the Shewanellaceae.</title>
        <authorList>
            <person name="Martin-Rodriguez A.J."/>
        </authorList>
    </citation>
    <scope>NUCLEOTIDE SEQUENCE [LARGE SCALE GENOMIC DNA]</scope>
    <source>
        <strain evidence="2 3">DSM 17177</strain>
    </source>
</reference>
<gene>
    <name evidence="2" type="ORF">L2764_00385</name>
</gene>
<dbReference type="RefSeq" id="WP_248938255.1">
    <property type="nucleotide sequence ID" value="NZ_JAKIKS010000001.1"/>
</dbReference>
<sequence>MAGLIVLKPKPKPSTKLPHSLPKKMPKPLFTELVNGQTQVKVVHKGETLLEITAKGSHALLTTQAKLLYQSLIDTEVE</sequence>
<organism evidence="2 3">
    <name type="scientific">Shewanella surugensis</name>
    <dbReference type="NCBI Taxonomy" id="212020"/>
    <lineage>
        <taxon>Bacteria</taxon>
        <taxon>Pseudomonadati</taxon>
        <taxon>Pseudomonadota</taxon>
        <taxon>Gammaproteobacteria</taxon>
        <taxon>Alteromonadales</taxon>
        <taxon>Shewanellaceae</taxon>
        <taxon>Shewanella</taxon>
    </lineage>
</organism>
<name>A0ABT0L744_9GAMM</name>
<feature type="region of interest" description="Disordered" evidence="1">
    <location>
        <begin position="1"/>
        <end position="23"/>
    </location>
</feature>